<sequence>MKTILITGASTGIGRATAERFFARGWNVVATMRTPKSEREHDRWLVTRLDVTDADSIASALKAANERFGRIDALVNNAGYGLVGTFESMDEARIRRQFETNVFGLMRMCRALIPQFREQGEGMLINVASMGGRLTFPFYSVYHATKWAVDGFTEALAFELAPLCIRVKLIEPGAIKTDFYERSADFVHDRALSAYNAIVDKGMRRMRKAASRGAAPEAVADAIWKAATDGSSRLRYVVGADAKGLLALRRVVPDGVYRRLIAKQLLG</sequence>
<gene>
    <name evidence="5" type="ORF">ABSH63_07735</name>
</gene>
<organism evidence="5 6">
    <name type="scientific">Sinimarinibacterium thermocellulolyticum</name>
    <dbReference type="NCBI Taxonomy" id="3170016"/>
    <lineage>
        <taxon>Bacteria</taxon>
        <taxon>Pseudomonadati</taxon>
        <taxon>Pseudomonadota</taxon>
        <taxon>Gammaproteobacteria</taxon>
        <taxon>Nevskiales</taxon>
        <taxon>Nevskiaceae</taxon>
        <taxon>Sinimarinibacterium</taxon>
    </lineage>
</organism>
<evidence type="ECO:0000313" key="5">
    <source>
        <dbReference type="EMBL" id="MES0873889.1"/>
    </source>
</evidence>
<keyword evidence="6" id="KW-1185">Reference proteome</keyword>
<comment type="similarity">
    <text evidence="1 3">Belongs to the short-chain dehydrogenases/reductases (SDR) family.</text>
</comment>
<dbReference type="SMART" id="SM00822">
    <property type="entry name" value="PKS_KR"/>
    <property type="match status" value="1"/>
</dbReference>
<dbReference type="EMBL" id="JBEPIJ010000007">
    <property type="protein sequence ID" value="MES0873889.1"/>
    <property type="molecule type" value="Genomic_DNA"/>
</dbReference>
<dbReference type="PRINTS" id="PR00080">
    <property type="entry name" value="SDRFAMILY"/>
</dbReference>
<dbReference type="Proteomes" id="UP001465331">
    <property type="component" value="Unassembled WGS sequence"/>
</dbReference>
<accession>A0ABV2A9Q1</accession>
<proteinExistence type="inferred from homology"/>
<evidence type="ECO:0000313" key="6">
    <source>
        <dbReference type="Proteomes" id="UP001465331"/>
    </source>
</evidence>
<evidence type="ECO:0000259" key="4">
    <source>
        <dbReference type="SMART" id="SM00822"/>
    </source>
</evidence>
<dbReference type="InterPro" id="IPR036291">
    <property type="entry name" value="NAD(P)-bd_dom_sf"/>
</dbReference>
<evidence type="ECO:0000256" key="3">
    <source>
        <dbReference type="RuleBase" id="RU000363"/>
    </source>
</evidence>
<dbReference type="PANTHER" id="PTHR43976">
    <property type="entry name" value="SHORT CHAIN DEHYDROGENASE"/>
    <property type="match status" value="1"/>
</dbReference>
<dbReference type="InterPro" id="IPR051911">
    <property type="entry name" value="SDR_oxidoreductase"/>
</dbReference>
<dbReference type="SUPFAM" id="SSF51735">
    <property type="entry name" value="NAD(P)-binding Rossmann-fold domains"/>
    <property type="match status" value="1"/>
</dbReference>
<dbReference type="InterPro" id="IPR002347">
    <property type="entry name" value="SDR_fam"/>
</dbReference>
<keyword evidence="2 5" id="KW-0560">Oxidoreductase</keyword>
<dbReference type="GO" id="GO:0016491">
    <property type="term" value="F:oxidoreductase activity"/>
    <property type="evidence" value="ECO:0007669"/>
    <property type="project" value="UniProtKB-KW"/>
</dbReference>
<dbReference type="RefSeq" id="WP_352888767.1">
    <property type="nucleotide sequence ID" value="NZ_JBEPIJ010000007.1"/>
</dbReference>
<reference evidence="5 6" key="1">
    <citation type="submission" date="2024-06" db="EMBL/GenBank/DDBJ databases">
        <authorList>
            <person name="Li Z."/>
            <person name="Jiang Y."/>
        </authorList>
    </citation>
    <scope>NUCLEOTIDE SEQUENCE [LARGE SCALE GENOMIC DNA]</scope>
    <source>
        <strain evidence="5 6">HSW-8</strain>
    </source>
</reference>
<dbReference type="Pfam" id="PF00106">
    <property type="entry name" value="adh_short"/>
    <property type="match status" value="1"/>
</dbReference>
<dbReference type="PRINTS" id="PR00081">
    <property type="entry name" value="GDHRDH"/>
</dbReference>
<dbReference type="Gene3D" id="3.40.50.720">
    <property type="entry name" value="NAD(P)-binding Rossmann-like Domain"/>
    <property type="match status" value="1"/>
</dbReference>
<comment type="caution">
    <text evidence="5">The sequence shown here is derived from an EMBL/GenBank/DDBJ whole genome shotgun (WGS) entry which is preliminary data.</text>
</comment>
<feature type="domain" description="Ketoreductase" evidence="4">
    <location>
        <begin position="2"/>
        <end position="173"/>
    </location>
</feature>
<evidence type="ECO:0000256" key="1">
    <source>
        <dbReference type="ARBA" id="ARBA00006484"/>
    </source>
</evidence>
<dbReference type="EC" id="1.1.-.-" evidence="5"/>
<dbReference type="CDD" id="cd05374">
    <property type="entry name" value="17beta-HSD-like_SDR_c"/>
    <property type="match status" value="1"/>
</dbReference>
<dbReference type="PANTHER" id="PTHR43976:SF16">
    <property type="entry name" value="SHORT-CHAIN DEHYDROGENASE_REDUCTASE FAMILY PROTEIN"/>
    <property type="match status" value="1"/>
</dbReference>
<dbReference type="InterPro" id="IPR057326">
    <property type="entry name" value="KR_dom"/>
</dbReference>
<protein>
    <submittedName>
        <fullName evidence="5">SDR family oxidoreductase</fullName>
        <ecNumber evidence="5">1.1.-.-</ecNumber>
    </submittedName>
</protein>
<name>A0ABV2A9Q1_9GAMM</name>
<evidence type="ECO:0000256" key="2">
    <source>
        <dbReference type="ARBA" id="ARBA00023002"/>
    </source>
</evidence>